<dbReference type="InterPro" id="IPR038719">
    <property type="entry name" value="Phycobilisome_asu/bsu_sf"/>
</dbReference>
<dbReference type="Pfam" id="PF00502">
    <property type="entry name" value="Phycobilisome"/>
    <property type="match status" value="1"/>
</dbReference>
<dbReference type="OrthoDB" id="531025at2"/>
<reference evidence="4 5" key="1">
    <citation type="journal article" date="2018" name="Sci. Rep.">
        <title>A novel species of the marine cyanobacterium Acaryochloris with a unique pigment content and lifestyle.</title>
        <authorList>
            <person name="Partensky F."/>
            <person name="Six C."/>
            <person name="Ratin M."/>
            <person name="Garczarek L."/>
            <person name="Vaulot D."/>
            <person name="Probert I."/>
            <person name="Calteau A."/>
            <person name="Gourvil P."/>
            <person name="Marie D."/>
            <person name="Grebert T."/>
            <person name="Bouchier C."/>
            <person name="Le Panse S."/>
            <person name="Gachenot M."/>
            <person name="Rodriguez F."/>
            <person name="Garrido J.L."/>
        </authorList>
    </citation>
    <scope>NUCLEOTIDE SEQUENCE [LARGE SCALE GENOMIC DNA]</scope>
    <source>
        <strain evidence="4 5">RCC1774</strain>
    </source>
</reference>
<keyword evidence="3" id="KW-0089">Bile pigment</keyword>
<dbReference type="InterPro" id="IPR012128">
    <property type="entry name" value="Phycobilisome_asu/bsu"/>
</dbReference>
<keyword evidence="2" id="KW-0157">Chromophore</keyword>
<proteinExistence type="inferred from homology"/>
<comment type="caution">
    <text evidence="4">The sequence shown here is derived from an EMBL/GenBank/DDBJ whole genome shotgun (WGS) entry which is preliminary data.</text>
</comment>
<evidence type="ECO:0000313" key="5">
    <source>
        <dbReference type="Proteomes" id="UP000248857"/>
    </source>
</evidence>
<organism evidence="4 5">
    <name type="scientific">Acaryochloris thomasi RCC1774</name>
    <dbReference type="NCBI Taxonomy" id="1764569"/>
    <lineage>
        <taxon>Bacteria</taxon>
        <taxon>Bacillati</taxon>
        <taxon>Cyanobacteriota</taxon>
        <taxon>Cyanophyceae</taxon>
        <taxon>Acaryochloridales</taxon>
        <taxon>Acaryochloridaceae</taxon>
        <taxon>Acaryochloris</taxon>
        <taxon>Acaryochloris thomasi</taxon>
    </lineage>
</organism>
<name>A0A2W1JV30_9CYAN</name>
<dbReference type="GO" id="GO:0030089">
    <property type="term" value="C:phycobilisome"/>
    <property type="evidence" value="ECO:0007669"/>
    <property type="project" value="InterPro"/>
</dbReference>
<dbReference type="Proteomes" id="UP000248857">
    <property type="component" value="Unassembled WGS sequence"/>
</dbReference>
<comment type="similarity">
    <text evidence="1">Belongs to the phycobiliprotein family.</text>
</comment>
<protein>
    <submittedName>
        <fullName evidence="4">Photosystem II assembly protein</fullName>
    </submittedName>
</protein>
<keyword evidence="5" id="KW-1185">Reference proteome</keyword>
<dbReference type="Gene3D" id="1.10.490.20">
    <property type="entry name" value="Phycocyanins"/>
    <property type="match status" value="1"/>
</dbReference>
<dbReference type="EMBL" id="PQWO01000005">
    <property type="protein sequence ID" value="PZD73614.1"/>
    <property type="molecule type" value="Genomic_DNA"/>
</dbReference>
<dbReference type="InterPro" id="IPR009050">
    <property type="entry name" value="Globin-like_sf"/>
</dbReference>
<dbReference type="GO" id="GO:0015979">
    <property type="term" value="P:photosynthesis"/>
    <property type="evidence" value="ECO:0007669"/>
    <property type="project" value="InterPro"/>
</dbReference>
<evidence type="ECO:0000313" key="4">
    <source>
        <dbReference type="EMBL" id="PZD73614.1"/>
    </source>
</evidence>
<sequence>MHSDFQQFLQDAEDHYLTNAEITDFKQHVSALEQRLQTYELLRDKEQQIWQPIADQLEATCPSENAQRQEKALQHWISALRYSAMAMLSNNPEFLRHRLLEWLTDVVQAHQLVDLEYQLSQLLEARLKEVLSAHQWTLIQPYLTQTQQILVGNDLVTAG</sequence>
<evidence type="ECO:0000256" key="3">
    <source>
        <dbReference type="ARBA" id="ARBA00023307"/>
    </source>
</evidence>
<dbReference type="SUPFAM" id="SSF46458">
    <property type="entry name" value="Globin-like"/>
    <property type="match status" value="1"/>
</dbReference>
<dbReference type="AlphaFoldDB" id="A0A2W1JV30"/>
<evidence type="ECO:0000256" key="1">
    <source>
        <dbReference type="ARBA" id="ARBA00008182"/>
    </source>
</evidence>
<dbReference type="RefSeq" id="WP_110986058.1">
    <property type="nucleotide sequence ID" value="NZ_CAWNWM010000005.1"/>
</dbReference>
<gene>
    <name evidence="4" type="ORF">C1752_02097</name>
</gene>
<evidence type="ECO:0000256" key="2">
    <source>
        <dbReference type="ARBA" id="ARBA00022991"/>
    </source>
</evidence>
<accession>A0A2W1JV30</accession>